<dbReference type="EMBL" id="JAAMPC010000017">
    <property type="protein sequence ID" value="KAG2246170.1"/>
    <property type="molecule type" value="Genomic_DNA"/>
</dbReference>
<dbReference type="OrthoDB" id="6513042at2759"/>
<protein>
    <recommendedName>
        <fullName evidence="1">RDRP C-terminal head domain-containing protein</fullName>
    </recommendedName>
</protein>
<organism evidence="2 3">
    <name type="scientific">Brassica carinata</name>
    <name type="common">Ethiopian mustard</name>
    <name type="synonym">Abyssinian cabbage</name>
    <dbReference type="NCBI Taxonomy" id="52824"/>
    <lineage>
        <taxon>Eukaryota</taxon>
        <taxon>Viridiplantae</taxon>
        <taxon>Streptophyta</taxon>
        <taxon>Embryophyta</taxon>
        <taxon>Tracheophyta</taxon>
        <taxon>Spermatophyta</taxon>
        <taxon>Magnoliopsida</taxon>
        <taxon>eudicotyledons</taxon>
        <taxon>Gunneridae</taxon>
        <taxon>Pentapetalae</taxon>
        <taxon>rosids</taxon>
        <taxon>malvids</taxon>
        <taxon>Brassicales</taxon>
        <taxon>Brassicaceae</taxon>
        <taxon>Brassiceae</taxon>
        <taxon>Brassica</taxon>
    </lineage>
</organism>
<reference evidence="2 3" key="1">
    <citation type="submission" date="2020-02" db="EMBL/GenBank/DDBJ databases">
        <authorList>
            <person name="Ma Q."/>
            <person name="Huang Y."/>
            <person name="Song X."/>
            <person name="Pei D."/>
        </authorList>
    </citation>
    <scope>NUCLEOTIDE SEQUENCE [LARGE SCALE GENOMIC DNA]</scope>
    <source>
        <strain evidence="2">Sxm20200214</strain>
        <tissue evidence="2">Leaf</tissue>
    </source>
</reference>
<evidence type="ECO:0000313" key="2">
    <source>
        <dbReference type="EMBL" id="KAG2246170.1"/>
    </source>
</evidence>
<dbReference type="Proteomes" id="UP000886595">
    <property type="component" value="Unassembled WGS sequence"/>
</dbReference>
<feature type="domain" description="RDRP C-terminal head" evidence="1">
    <location>
        <begin position="1"/>
        <end position="100"/>
    </location>
</feature>
<accession>A0A8X7P7S5</accession>
<evidence type="ECO:0000259" key="1">
    <source>
        <dbReference type="Pfam" id="PF26253"/>
    </source>
</evidence>
<sequence length="108" mass="12421">MDTFGIETEAEIVCRGMGMTEPFTESGEMIEKAFRSLTKEALSWFIADEGVDELAKASAWYIVTNYKDYVSTDCLESNQLWSFPWCVYDRLLKIKTLNNKAEVCEETH</sequence>
<dbReference type="Pfam" id="PF26253">
    <property type="entry name" value="RdRP_head"/>
    <property type="match status" value="1"/>
</dbReference>
<keyword evidence="3" id="KW-1185">Reference proteome</keyword>
<dbReference type="InterPro" id="IPR058752">
    <property type="entry name" value="RDRP_C_head"/>
</dbReference>
<comment type="caution">
    <text evidence="2">The sequence shown here is derived from an EMBL/GenBank/DDBJ whole genome shotgun (WGS) entry which is preliminary data.</text>
</comment>
<gene>
    <name evidence="2" type="ORF">Bca52824_085798</name>
</gene>
<dbReference type="AlphaFoldDB" id="A0A8X7P7S5"/>
<proteinExistence type="predicted"/>
<name>A0A8X7P7S5_BRACI</name>
<evidence type="ECO:0000313" key="3">
    <source>
        <dbReference type="Proteomes" id="UP000886595"/>
    </source>
</evidence>